<feature type="transmembrane region" description="Helical" evidence="1">
    <location>
        <begin position="84"/>
        <end position="105"/>
    </location>
</feature>
<comment type="caution">
    <text evidence="3">The sequence shown here is derived from an EMBL/GenBank/DDBJ whole genome shotgun (WGS) entry which is preliminary data.</text>
</comment>
<dbReference type="EMBL" id="VLLG01000006">
    <property type="protein sequence ID" value="TWI82526.1"/>
    <property type="molecule type" value="Genomic_DNA"/>
</dbReference>
<feature type="transmembrane region" description="Helical" evidence="1">
    <location>
        <begin position="142"/>
        <end position="159"/>
    </location>
</feature>
<dbReference type="Pfam" id="PF13240">
    <property type="entry name" value="Zn_Ribbon_1"/>
    <property type="match status" value="1"/>
</dbReference>
<reference evidence="3 4" key="1">
    <citation type="journal article" date="2013" name="Stand. Genomic Sci.">
        <title>Genomic Encyclopedia of Type Strains, Phase I: The one thousand microbial genomes (KMG-I) project.</title>
        <authorList>
            <person name="Kyrpides N.C."/>
            <person name="Woyke T."/>
            <person name="Eisen J.A."/>
            <person name="Garrity G."/>
            <person name="Lilburn T.G."/>
            <person name="Beck B.J."/>
            <person name="Whitman W.B."/>
            <person name="Hugenholtz P."/>
            <person name="Klenk H.P."/>
        </authorList>
    </citation>
    <scope>NUCLEOTIDE SEQUENCE [LARGE SCALE GENOMIC DNA]</scope>
    <source>
        <strain evidence="3 4">DSM 13484</strain>
    </source>
</reference>
<dbReference type="AlphaFoldDB" id="A0A562SPB1"/>
<dbReference type="OrthoDB" id="1117586at2"/>
<keyword evidence="1" id="KW-0472">Membrane</keyword>
<gene>
    <name evidence="3" type="ORF">LX66_5100</name>
</gene>
<protein>
    <submittedName>
        <fullName evidence="3">Zinc ribbon protein</fullName>
    </submittedName>
</protein>
<proteinExistence type="predicted"/>
<feature type="transmembrane region" description="Helical" evidence="1">
    <location>
        <begin position="198"/>
        <end position="220"/>
    </location>
</feature>
<dbReference type="InterPro" id="IPR046283">
    <property type="entry name" value="DUF6320"/>
</dbReference>
<dbReference type="InterPro" id="IPR026870">
    <property type="entry name" value="Zinc_ribbon_dom"/>
</dbReference>
<name>A0A562SPB1_CHIJA</name>
<feature type="transmembrane region" description="Helical" evidence="1">
    <location>
        <begin position="171"/>
        <end position="192"/>
    </location>
</feature>
<dbReference type="RefSeq" id="WP_158642759.1">
    <property type="nucleotide sequence ID" value="NZ_BAAAFY010000006.1"/>
</dbReference>
<dbReference type="Proteomes" id="UP000316778">
    <property type="component" value="Unassembled WGS sequence"/>
</dbReference>
<evidence type="ECO:0000313" key="3">
    <source>
        <dbReference type="EMBL" id="TWI82526.1"/>
    </source>
</evidence>
<evidence type="ECO:0000259" key="2">
    <source>
        <dbReference type="Pfam" id="PF13240"/>
    </source>
</evidence>
<accession>A0A562SPB1</accession>
<evidence type="ECO:0000313" key="4">
    <source>
        <dbReference type="Proteomes" id="UP000316778"/>
    </source>
</evidence>
<keyword evidence="4" id="KW-1185">Reference proteome</keyword>
<feature type="transmembrane region" description="Helical" evidence="1">
    <location>
        <begin position="117"/>
        <end position="136"/>
    </location>
</feature>
<evidence type="ECO:0000256" key="1">
    <source>
        <dbReference type="SAM" id="Phobius"/>
    </source>
</evidence>
<organism evidence="3 4">
    <name type="scientific">Chitinophaga japonensis</name>
    <name type="common">Flexibacter japonensis</name>
    <dbReference type="NCBI Taxonomy" id="104662"/>
    <lineage>
        <taxon>Bacteria</taxon>
        <taxon>Pseudomonadati</taxon>
        <taxon>Bacteroidota</taxon>
        <taxon>Chitinophagia</taxon>
        <taxon>Chitinophagales</taxon>
        <taxon>Chitinophagaceae</taxon>
        <taxon>Chitinophaga</taxon>
    </lineage>
</organism>
<keyword evidence="1" id="KW-0812">Transmembrane</keyword>
<feature type="domain" description="Zinc-ribbon" evidence="2">
    <location>
        <begin position="4"/>
        <end position="25"/>
    </location>
</feature>
<keyword evidence="1" id="KW-1133">Transmembrane helix</keyword>
<dbReference type="Pfam" id="PF19845">
    <property type="entry name" value="DUF6320"/>
    <property type="match status" value="1"/>
</dbReference>
<sequence>MNICNNCGVELEDDMQYCPLCGEPVAGVGNEKRPAIPEREIFDYPGKMTPPQKKFTWEIISIILLSGTVATSIIDFIITRGVSWSEYPVAISVTIFFYISLFAFWEQRTVMQMAGGLILSACFLVGIDALTGGIGWSVQLGIPLLFAANVVVAGLLAVIRRSKHKGINLIAWAFLAAALLCIGIEGILSFAATGAFHFGWSIIAAGCVVPVVLALLFVHFRLRKGRSLQKTFHI</sequence>
<feature type="transmembrane region" description="Helical" evidence="1">
    <location>
        <begin position="55"/>
        <end position="78"/>
    </location>
</feature>